<reference evidence="2 3" key="1">
    <citation type="journal article" date="2021" name="Elife">
        <title>Chloroplast acquisition without the gene transfer in kleptoplastic sea slugs, Plakobranchus ocellatus.</title>
        <authorList>
            <person name="Maeda T."/>
            <person name="Takahashi S."/>
            <person name="Yoshida T."/>
            <person name="Shimamura S."/>
            <person name="Takaki Y."/>
            <person name="Nagai Y."/>
            <person name="Toyoda A."/>
            <person name="Suzuki Y."/>
            <person name="Arimoto A."/>
            <person name="Ishii H."/>
            <person name="Satoh N."/>
            <person name="Nishiyama T."/>
            <person name="Hasebe M."/>
            <person name="Maruyama T."/>
            <person name="Minagawa J."/>
            <person name="Obokata J."/>
            <person name="Shigenobu S."/>
        </authorList>
    </citation>
    <scope>NUCLEOTIDE SEQUENCE [LARGE SCALE GENOMIC DNA]</scope>
</reference>
<dbReference type="AlphaFoldDB" id="A0AAV4B6Z9"/>
<accession>A0AAV4B6Z9</accession>
<evidence type="ECO:0000313" key="2">
    <source>
        <dbReference type="EMBL" id="GFO15844.1"/>
    </source>
</evidence>
<sequence length="102" mass="11304">MTEETGSGSEKHALSRATTLTYGQRSGHRGIEDNQCCFMLSKCLSRSCEISHAKQQYVCSAAKTVLDEEKRSQGQKCGNISNIRQRFRTLSEYNCGCSTAVD</sequence>
<gene>
    <name evidence="2" type="ORF">PoB_004234900</name>
</gene>
<protein>
    <submittedName>
        <fullName evidence="2">Uncharacterized protein</fullName>
    </submittedName>
</protein>
<keyword evidence="3" id="KW-1185">Reference proteome</keyword>
<feature type="region of interest" description="Disordered" evidence="1">
    <location>
        <begin position="1"/>
        <end position="30"/>
    </location>
</feature>
<dbReference type="EMBL" id="BLXT01004630">
    <property type="protein sequence ID" value="GFO15844.1"/>
    <property type="molecule type" value="Genomic_DNA"/>
</dbReference>
<proteinExistence type="predicted"/>
<evidence type="ECO:0000256" key="1">
    <source>
        <dbReference type="SAM" id="MobiDB-lite"/>
    </source>
</evidence>
<dbReference type="Proteomes" id="UP000735302">
    <property type="component" value="Unassembled WGS sequence"/>
</dbReference>
<evidence type="ECO:0000313" key="3">
    <source>
        <dbReference type="Proteomes" id="UP000735302"/>
    </source>
</evidence>
<name>A0AAV4B6Z9_9GAST</name>
<comment type="caution">
    <text evidence="2">The sequence shown here is derived from an EMBL/GenBank/DDBJ whole genome shotgun (WGS) entry which is preliminary data.</text>
</comment>
<organism evidence="2 3">
    <name type="scientific">Plakobranchus ocellatus</name>
    <dbReference type="NCBI Taxonomy" id="259542"/>
    <lineage>
        <taxon>Eukaryota</taxon>
        <taxon>Metazoa</taxon>
        <taxon>Spiralia</taxon>
        <taxon>Lophotrochozoa</taxon>
        <taxon>Mollusca</taxon>
        <taxon>Gastropoda</taxon>
        <taxon>Heterobranchia</taxon>
        <taxon>Euthyneura</taxon>
        <taxon>Panpulmonata</taxon>
        <taxon>Sacoglossa</taxon>
        <taxon>Placobranchoidea</taxon>
        <taxon>Plakobranchidae</taxon>
        <taxon>Plakobranchus</taxon>
    </lineage>
</organism>